<evidence type="ECO:0000313" key="14">
    <source>
        <dbReference type="EMBL" id="OAY48129.1"/>
    </source>
</evidence>
<feature type="coiled-coil region" evidence="12">
    <location>
        <begin position="716"/>
        <end position="828"/>
    </location>
</feature>
<dbReference type="PANTHER" id="PTHR19306">
    <property type="entry name" value="STRUCTURAL MAINTENANCE OF CHROMOSOMES 5,6 SMC5, SMC6"/>
    <property type="match status" value="1"/>
</dbReference>
<dbReference type="PANTHER" id="PTHR19306:SF6">
    <property type="entry name" value="STRUCTURAL MAINTENANCE OF CHROMOSOMES PROTEIN 6"/>
    <property type="match status" value="1"/>
</dbReference>
<keyword evidence="9" id="KW-0233">DNA recombination</keyword>
<dbReference type="SUPFAM" id="SSF52540">
    <property type="entry name" value="P-loop containing nucleoside triphosphate hydrolases"/>
    <property type="match status" value="1"/>
</dbReference>
<keyword evidence="4" id="KW-0158">Chromosome</keyword>
<evidence type="ECO:0000259" key="13">
    <source>
        <dbReference type="Pfam" id="PF02463"/>
    </source>
</evidence>
<dbReference type="GO" id="GO:0005634">
    <property type="term" value="C:nucleus"/>
    <property type="evidence" value="ECO:0000318"/>
    <property type="project" value="GO_Central"/>
</dbReference>
<dbReference type="InterPro" id="IPR003395">
    <property type="entry name" value="RecF/RecN/SMC_N"/>
</dbReference>
<evidence type="ECO:0000313" key="15">
    <source>
        <dbReference type="Proteomes" id="UP000091857"/>
    </source>
</evidence>
<dbReference type="Pfam" id="PF02463">
    <property type="entry name" value="SMC_N"/>
    <property type="match status" value="1"/>
</dbReference>
<feature type="coiled-coil region" evidence="12">
    <location>
        <begin position="346"/>
        <end position="437"/>
    </location>
</feature>
<sequence length="1058" mass="121161">MGDSRVFSGFNSAATRSGAGTVTRIRLENFMCHSNLQIELCPWLNFITGQNGSGKSAILTALCIAFGSRAKGTQRASTLKDFIKTGCSYAVVEVEVKNQGEDAFKPEVYGDAIIIERRINQSTSSTVLKDFQGKKVASRKEELRELTEHFNIDVENPCVIMSQDKSREFLHSGNDKDKFKFFFKATLLQQVNDLLQSIYEQLRSANALVDELEATIKPIEKELNELQVKIKNMEHIEEISQQVQQLKKKLAWSWVYYVDKQLEDQSMKISKLKDRIPACQDKIEQKLVKVESLRDLFTKKKAQIAHMMQKTSEVRRKQDDLRHSLSLATKHKLELEEQHGRETKRIQNMLKRSSSLQQEVQAIQEQHVKNTQAEESEIEEKLKELQCMVDDAHSTLLRLKEEERVLSESVSEGMNEMRKINEEILNYEKEEREIRGTIQQFRQHKTNKVTAFGGDKVIHLLHIIERCHQKFTKSPIGPIGAHLTLVNGDTWAPAVENAIGRLLNAFIVTNHRDMNLLRDCAREAKYSNLQIIIYDFSRPRLNIPPSMLPQTNNPTAFSVVHSENDTVLNVLVDMGSAERLVLVENYNVGKAVAFDQKIPHLKEVYTLDGYKMFARGSVQTVLPPNKNFRTGRLCSSYDHQIKNLEQRMSDFKMSAEECRKRKRAMEANLQDAQGDLKKLKERCLVAERVVATKTLELKDLKKSYSTETSPPAASTVDELHQEISKLQEEIQERKSFLEKLRVKRDEAEAKALDLKLSFENLCESAKGDLDAFEEAEGELMKIEKDLQDAEAEKAHYENIMTNKVLPDIKVAEAHYQELEEQRKESSKKASIICPETDIEALGGWDGSTPEQLSAKLNRLSQRLQHESQWCSDSIDDLRMLYEKKQRKILRKQQLYQGFREKLKACQEALDLRQNKFQRNSALLKRQLTWNFNGHLGKKGISGSIVVNYEEKTLRVEVKMPQDASSSTVRDTRGLSGGERSFSTLCFALALHEMTEAPFRAMDEFDVFMDAVSRKISLDTLVDFALAQGSQWIFITPHDISMVKHGERIKKQQLAAPRS</sequence>
<dbReference type="Gramene" id="Manes.06G133600.4.v8.1">
    <property type="protein sequence ID" value="Manes.06G133600.4.v8.1.CDS"/>
    <property type="gene ID" value="Manes.06G133600.v8.1"/>
</dbReference>
<dbReference type="InterPro" id="IPR027417">
    <property type="entry name" value="P-loop_NTPase"/>
</dbReference>
<dbReference type="STRING" id="3983.A0A251L524"/>
<proteinExistence type="inferred from homology"/>
<keyword evidence="11" id="KW-0539">Nucleus</keyword>
<dbReference type="GO" id="GO:0035861">
    <property type="term" value="C:site of double-strand break"/>
    <property type="evidence" value="ECO:0000318"/>
    <property type="project" value="GO_Central"/>
</dbReference>
<comment type="subcellular location">
    <subcellularLocation>
        <location evidence="2">Chromosome</location>
    </subcellularLocation>
    <subcellularLocation>
        <location evidence="1">Nucleus</location>
    </subcellularLocation>
</comment>
<dbReference type="SUPFAM" id="SSF75553">
    <property type="entry name" value="Smc hinge domain"/>
    <property type="match status" value="1"/>
</dbReference>
<dbReference type="Gramene" id="Manes.06G133600.5.v8.1">
    <property type="protein sequence ID" value="Manes.06G133600.5.v8.1.CDS"/>
    <property type="gene ID" value="Manes.06G133600.v8.1"/>
</dbReference>
<keyword evidence="7" id="KW-0067">ATP-binding</keyword>
<evidence type="ECO:0000256" key="5">
    <source>
        <dbReference type="ARBA" id="ARBA00022741"/>
    </source>
</evidence>
<gene>
    <name evidence="14" type="ORF">MANES_06G133600</name>
</gene>
<evidence type="ECO:0000256" key="2">
    <source>
        <dbReference type="ARBA" id="ARBA00004286"/>
    </source>
</evidence>
<evidence type="ECO:0000256" key="10">
    <source>
        <dbReference type="ARBA" id="ARBA00023204"/>
    </source>
</evidence>
<dbReference type="GO" id="GO:0003684">
    <property type="term" value="F:damaged DNA binding"/>
    <property type="evidence" value="ECO:0000318"/>
    <property type="project" value="GO_Central"/>
</dbReference>
<dbReference type="GO" id="GO:0000724">
    <property type="term" value="P:double-strand break repair via homologous recombination"/>
    <property type="evidence" value="ECO:0000318"/>
    <property type="project" value="GO_Central"/>
</dbReference>
<evidence type="ECO:0000256" key="4">
    <source>
        <dbReference type="ARBA" id="ARBA00022454"/>
    </source>
</evidence>
<organism evidence="14 15">
    <name type="scientific">Manihot esculenta</name>
    <name type="common">Cassava</name>
    <name type="synonym">Jatropha manihot</name>
    <dbReference type="NCBI Taxonomy" id="3983"/>
    <lineage>
        <taxon>Eukaryota</taxon>
        <taxon>Viridiplantae</taxon>
        <taxon>Streptophyta</taxon>
        <taxon>Embryophyta</taxon>
        <taxon>Tracheophyta</taxon>
        <taxon>Spermatophyta</taxon>
        <taxon>Magnoliopsida</taxon>
        <taxon>eudicotyledons</taxon>
        <taxon>Gunneridae</taxon>
        <taxon>Pentapetalae</taxon>
        <taxon>rosids</taxon>
        <taxon>fabids</taxon>
        <taxon>Malpighiales</taxon>
        <taxon>Euphorbiaceae</taxon>
        <taxon>Crotonoideae</taxon>
        <taxon>Manihoteae</taxon>
        <taxon>Manihot</taxon>
    </lineage>
</organism>
<dbReference type="GO" id="GO:0030915">
    <property type="term" value="C:Smc5-Smc6 complex"/>
    <property type="evidence" value="ECO:0000318"/>
    <property type="project" value="GO_Central"/>
</dbReference>
<keyword evidence="6" id="KW-0227">DNA damage</keyword>
<name>A0A251L524_MANES</name>
<evidence type="ECO:0000256" key="12">
    <source>
        <dbReference type="SAM" id="Coils"/>
    </source>
</evidence>
<evidence type="ECO:0000256" key="11">
    <source>
        <dbReference type="ARBA" id="ARBA00023242"/>
    </source>
</evidence>
<dbReference type="GO" id="GO:0003697">
    <property type="term" value="F:single-stranded DNA binding"/>
    <property type="evidence" value="ECO:0000318"/>
    <property type="project" value="GO_Central"/>
</dbReference>
<dbReference type="EMBL" id="CM004392">
    <property type="protein sequence ID" value="OAY48130.1"/>
    <property type="molecule type" value="Genomic_DNA"/>
</dbReference>
<dbReference type="GO" id="GO:0005524">
    <property type="term" value="F:ATP binding"/>
    <property type="evidence" value="ECO:0007669"/>
    <property type="project" value="UniProtKB-KW"/>
</dbReference>
<evidence type="ECO:0000256" key="1">
    <source>
        <dbReference type="ARBA" id="ARBA00004123"/>
    </source>
</evidence>
<keyword evidence="15" id="KW-1185">Reference proteome</keyword>
<dbReference type="InterPro" id="IPR036277">
    <property type="entry name" value="SMC_hinge_sf"/>
</dbReference>
<evidence type="ECO:0000256" key="9">
    <source>
        <dbReference type="ARBA" id="ARBA00023172"/>
    </source>
</evidence>
<dbReference type="EMBL" id="CM004392">
    <property type="protein sequence ID" value="OAY48129.1"/>
    <property type="molecule type" value="Genomic_DNA"/>
</dbReference>
<keyword evidence="5" id="KW-0547">Nucleotide-binding</keyword>
<comment type="similarity">
    <text evidence="3">Belongs to the SMC family. SMC6 subfamily.</text>
</comment>
<dbReference type="AlphaFoldDB" id="A0A251L524"/>
<dbReference type="OrthoDB" id="10072614at2759"/>
<evidence type="ECO:0000256" key="3">
    <source>
        <dbReference type="ARBA" id="ARBA00006793"/>
    </source>
</evidence>
<evidence type="ECO:0000256" key="8">
    <source>
        <dbReference type="ARBA" id="ARBA00023054"/>
    </source>
</evidence>
<protein>
    <recommendedName>
        <fullName evidence="13">RecF/RecN/SMC N-terminal domain-containing protein</fullName>
    </recommendedName>
</protein>
<reference evidence="14 15" key="1">
    <citation type="submission" date="2016-02" db="EMBL/GenBank/DDBJ databases">
        <title>WGS assembly of Manihot esculenta.</title>
        <authorList>
            <person name="Bredeson J.V."/>
            <person name="Prochnik S.E."/>
            <person name="Lyons J.B."/>
            <person name="Schmutz J."/>
            <person name="Grimwood J."/>
            <person name="Vrebalov J."/>
            <person name="Bart R.S."/>
            <person name="Amuge T."/>
            <person name="Ferguson M.E."/>
            <person name="Green R."/>
            <person name="Putnam N."/>
            <person name="Stites J."/>
            <person name="Rounsley S."/>
            <person name="Rokhsar D.S."/>
        </authorList>
    </citation>
    <scope>NUCLEOTIDE SEQUENCE [LARGE SCALE GENOMIC DNA]</scope>
    <source>
        <strain evidence="15">cv. AM560-2</strain>
        <tissue evidence="14">Leaf</tissue>
    </source>
</reference>
<accession>A0A251L524</accession>
<dbReference type="GO" id="GO:0051276">
    <property type="term" value="P:chromosome organization"/>
    <property type="evidence" value="ECO:0007669"/>
    <property type="project" value="InterPro"/>
</dbReference>
<feature type="domain" description="RecF/RecN/SMC N-terminal" evidence="13">
    <location>
        <begin position="22"/>
        <end position="1048"/>
    </location>
</feature>
<evidence type="ECO:0000256" key="6">
    <source>
        <dbReference type="ARBA" id="ARBA00022763"/>
    </source>
</evidence>
<feature type="coiled-coil region" evidence="12">
    <location>
        <begin position="641"/>
        <end position="689"/>
    </location>
</feature>
<keyword evidence="8 12" id="KW-0175">Coiled coil</keyword>
<keyword evidence="10" id="KW-0234">DNA repair</keyword>
<dbReference type="Proteomes" id="UP000091857">
    <property type="component" value="Chromosome 6"/>
</dbReference>
<evidence type="ECO:0000256" key="7">
    <source>
        <dbReference type="ARBA" id="ARBA00022840"/>
    </source>
</evidence>
<dbReference type="Gene3D" id="3.40.50.300">
    <property type="entry name" value="P-loop containing nucleotide triphosphate hydrolases"/>
    <property type="match status" value="2"/>
</dbReference>
<feature type="coiled-coil region" evidence="12">
    <location>
        <begin position="195"/>
        <end position="236"/>
    </location>
</feature>